<dbReference type="NCBIfam" id="TIGR02037">
    <property type="entry name" value="degP_htrA_DO"/>
    <property type="match status" value="1"/>
</dbReference>
<comment type="subcellular location">
    <subcellularLocation>
        <location evidence="2">Periplasm</location>
    </subcellularLocation>
</comment>
<keyword evidence="11" id="KW-0720">Serine protease</keyword>
<name>A0ABQ2P745_9NEIS</name>
<evidence type="ECO:0000256" key="5">
    <source>
        <dbReference type="ARBA" id="ARBA00013958"/>
    </source>
</evidence>
<dbReference type="InterPro" id="IPR001478">
    <property type="entry name" value="PDZ"/>
</dbReference>
<keyword evidence="12" id="KW-0346">Stress response</keyword>
<dbReference type="EMBL" id="BMLX01000001">
    <property type="protein sequence ID" value="GGP19628.1"/>
    <property type="molecule type" value="Genomic_DNA"/>
</dbReference>
<dbReference type="InterPro" id="IPR001940">
    <property type="entry name" value="Peptidase_S1C"/>
</dbReference>
<dbReference type="Gene3D" id="2.30.42.10">
    <property type="match status" value="2"/>
</dbReference>
<keyword evidence="16" id="KW-1185">Reference proteome</keyword>
<comment type="caution">
    <text evidence="15">The sequence shown here is derived from an EMBL/GenBank/DDBJ whole genome shotgun (WGS) entry which is preliminary data.</text>
</comment>
<keyword evidence="8" id="KW-0677">Repeat</keyword>
<dbReference type="RefSeq" id="WP_188703235.1">
    <property type="nucleotide sequence ID" value="NZ_BMLX01000001.1"/>
</dbReference>
<evidence type="ECO:0000256" key="2">
    <source>
        <dbReference type="ARBA" id="ARBA00004418"/>
    </source>
</evidence>
<keyword evidence="7" id="KW-0732">Signal</keyword>
<evidence type="ECO:0000256" key="9">
    <source>
        <dbReference type="ARBA" id="ARBA00022764"/>
    </source>
</evidence>
<evidence type="ECO:0000256" key="6">
    <source>
        <dbReference type="ARBA" id="ARBA00022670"/>
    </source>
</evidence>
<protein>
    <recommendedName>
        <fullName evidence="5">Probable periplasmic serine endoprotease DegP-like</fullName>
        <ecNumber evidence="4">3.4.21.107</ecNumber>
    </recommendedName>
    <alternativeName>
        <fullName evidence="13">Protease Do</fullName>
    </alternativeName>
</protein>
<evidence type="ECO:0000256" key="7">
    <source>
        <dbReference type="ARBA" id="ARBA00022729"/>
    </source>
</evidence>
<dbReference type="PROSITE" id="PS50106">
    <property type="entry name" value="PDZ"/>
    <property type="match status" value="2"/>
</dbReference>
<dbReference type="GO" id="GO:0008233">
    <property type="term" value="F:peptidase activity"/>
    <property type="evidence" value="ECO:0007669"/>
    <property type="project" value="UniProtKB-KW"/>
</dbReference>
<sequence>MKTPRSWKTSAIALALAGVLGFSVAKMNPHLLPEAAASAQPVAAQAVTGVASPQMALPNFSEIVSRYGPAVVNISVTGQVKTANRAQQSPGVDPDDPFYDFFRRFGIPGPQGGGGEQAQPLHALGSGFIISPDGLILTNAHVVADASEVTVKLTDKREFTAKVLGADKATDIAVLRIKADNLPTVKLGEPASSHVGDWVLAIGSPFGFENSVTAGIISAKSRSLPDEGYTPFIQTDAPINPGNSGGPLFNLNGEVIGINSQIYSRSGGFQGLSFSIPIDIARNVEQQIVAHGKVTRGRLGITIQDVNQALAQSFGLKTPSGALVSGVEPDSPGARAGLKAGDIVLKLNGKTVDNSSELPPAIAAMAPGADAAMQVWRNGKTLDITAKVGEAQDTRVAAANPTQDHGRLGLSVRPLSPDEKQESGIAGGLVVEQVAGPAAQAGIEPGDVVLAINGTNINSADQLKSLVSKAGDHVALLVQRGDARIFVPINLG</sequence>
<dbReference type="InterPro" id="IPR011782">
    <property type="entry name" value="Pept_S1C_Do"/>
</dbReference>
<feature type="domain" description="PDZ" evidence="14">
    <location>
        <begin position="395"/>
        <end position="482"/>
    </location>
</feature>
<keyword evidence="10" id="KW-0378">Hydrolase</keyword>
<dbReference type="SUPFAM" id="SSF50494">
    <property type="entry name" value="Trypsin-like serine proteases"/>
    <property type="match status" value="1"/>
</dbReference>
<comment type="catalytic activity">
    <reaction evidence="1">
        <text>Acts on substrates that are at least partially unfolded. The cleavage site P1 residue is normally between a pair of hydrophobic residues, such as Val-|-Val.</text>
        <dbReference type="EC" id="3.4.21.107"/>
    </reaction>
</comment>
<dbReference type="SMART" id="SM00228">
    <property type="entry name" value="PDZ"/>
    <property type="match status" value="2"/>
</dbReference>
<dbReference type="Pfam" id="PF13365">
    <property type="entry name" value="Trypsin_2"/>
    <property type="match status" value="1"/>
</dbReference>
<dbReference type="InterPro" id="IPR036034">
    <property type="entry name" value="PDZ_sf"/>
</dbReference>
<evidence type="ECO:0000259" key="14">
    <source>
        <dbReference type="PROSITE" id="PS50106"/>
    </source>
</evidence>
<evidence type="ECO:0000256" key="3">
    <source>
        <dbReference type="ARBA" id="ARBA00010541"/>
    </source>
</evidence>
<dbReference type="Pfam" id="PF17820">
    <property type="entry name" value="PDZ_6"/>
    <property type="match status" value="1"/>
</dbReference>
<proteinExistence type="inferred from homology"/>
<evidence type="ECO:0000256" key="13">
    <source>
        <dbReference type="ARBA" id="ARBA00032850"/>
    </source>
</evidence>
<evidence type="ECO:0000256" key="1">
    <source>
        <dbReference type="ARBA" id="ARBA00001772"/>
    </source>
</evidence>
<feature type="domain" description="PDZ" evidence="14">
    <location>
        <begin position="288"/>
        <end position="356"/>
    </location>
</feature>
<evidence type="ECO:0000313" key="15">
    <source>
        <dbReference type="EMBL" id="GGP19628.1"/>
    </source>
</evidence>
<dbReference type="Gene3D" id="2.40.10.120">
    <property type="match status" value="1"/>
</dbReference>
<dbReference type="PRINTS" id="PR00834">
    <property type="entry name" value="PROTEASES2C"/>
</dbReference>
<dbReference type="PANTHER" id="PTHR22939:SF130">
    <property type="entry name" value="PERIPLASMIC SERINE ENDOPROTEASE DEGP-LIKE-RELATED"/>
    <property type="match status" value="1"/>
</dbReference>
<keyword evidence="6 15" id="KW-0645">Protease</keyword>
<evidence type="ECO:0000256" key="12">
    <source>
        <dbReference type="ARBA" id="ARBA00023016"/>
    </source>
</evidence>
<gene>
    <name evidence="15" type="ORF">GCM10010970_11560</name>
</gene>
<dbReference type="Pfam" id="PF13180">
    <property type="entry name" value="PDZ_2"/>
    <property type="match status" value="1"/>
</dbReference>
<keyword evidence="9" id="KW-0574">Periplasm</keyword>
<evidence type="ECO:0000256" key="11">
    <source>
        <dbReference type="ARBA" id="ARBA00022825"/>
    </source>
</evidence>
<dbReference type="CDD" id="cd06779">
    <property type="entry name" value="cpPDZ_Deg_HtrA-like"/>
    <property type="match status" value="1"/>
</dbReference>
<evidence type="ECO:0000256" key="10">
    <source>
        <dbReference type="ARBA" id="ARBA00022801"/>
    </source>
</evidence>
<dbReference type="InterPro" id="IPR041489">
    <property type="entry name" value="PDZ_6"/>
</dbReference>
<evidence type="ECO:0000256" key="4">
    <source>
        <dbReference type="ARBA" id="ARBA00013035"/>
    </source>
</evidence>
<dbReference type="GO" id="GO:0006508">
    <property type="term" value="P:proteolysis"/>
    <property type="evidence" value="ECO:0007669"/>
    <property type="project" value="UniProtKB-KW"/>
</dbReference>
<dbReference type="InterPro" id="IPR009003">
    <property type="entry name" value="Peptidase_S1_PA"/>
</dbReference>
<dbReference type="Proteomes" id="UP000637267">
    <property type="component" value="Unassembled WGS sequence"/>
</dbReference>
<dbReference type="EC" id="3.4.21.107" evidence="4"/>
<dbReference type="CDD" id="cd10839">
    <property type="entry name" value="cpPDZ1_DegP-like"/>
    <property type="match status" value="1"/>
</dbReference>
<comment type="similarity">
    <text evidence="3">Belongs to the peptidase S1C family.</text>
</comment>
<evidence type="ECO:0000313" key="16">
    <source>
        <dbReference type="Proteomes" id="UP000637267"/>
    </source>
</evidence>
<evidence type="ECO:0000256" key="8">
    <source>
        <dbReference type="ARBA" id="ARBA00022737"/>
    </source>
</evidence>
<organism evidence="15 16">
    <name type="scientific">Silvimonas iriomotensis</name>
    <dbReference type="NCBI Taxonomy" id="449662"/>
    <lineage>
        <taxon>Bacteria</taxon>
        <taxon>Pseudomonadati</taxon>
        <taxon>Pseudomonadota</taxon>
        <taxon>Betaproteobacteria</taxon>
        <taxon>Neisseriales</taxon>
        <taxon>Chitinibacteraceae</taxon>
        <taxon>Silvimonas</taxon>
    </lineage>
</organism>
<dbReference type="SUPFAM" id="SSF50156">
    <property type="entry name" value="PDZ domain-like"/>
    <property type="match status" value="2"/>
</dbReference>
<accession>A0ABQ2P745</accession>
<dbReference type="PANTHER" id="PTHR22939">
    <property type="entry name" value="SERINE PROTEASE FAMILY S1C HTRA-RELATED"/>
    <property type="match status" value="1"/>
</dbReference>
<reference evidence="16" key="1">
    <citation type="journal article" date="2019" name="Int. J. Syst. Evol. Microbiol.">
        <title>The Global Catalogue of Microorganisms (GCM) 10K type strain sequencing project: providing services to taxonomists for standard genome sequencing and annotation.</title>
        <authorList>
            <consortium name="The Broad Institute Genomics Platform"/>
            <consortium name="The Broad Institute Genome Sequencing Center for Infectious Disease"/>
            <person name="Wu L."/>
            <person name="Ma J."/>
        </authorList>
    </citation>
    <scope>NUCLEOTIDE SEQUENCE [LARGE SCALE GENOMIC DNA]</scope>
    <source>
        <strain evidence="16">CGMCC 1.8859</strain>
    </source>
</reference>